<reference evidence="2" key="1">
    <citation type="submission" date="2021-01" db="EMBL/GenBank/DDBJ databases">
        <title>Caligus Genome Assembly.</title>
        <authorList>
            <person name="Gallardo-Escarate C."/>
        </authorList>
    </citation>
    <scope>NUCLEOTIDE SEQUENCE [LARGE SCALE GENOMIC DNA]</scope>
</reference>
<dbReference type="EMBL" id="CP045899">
    <property type="protein sequence ID" value="QQP40891.1"/>
    <property type="molecule type" value="Genomic_DNA"/>
</dbReference>
<keyword evidence="2" id="KW-1185">Reference proteome</keyword>
<accession>A0A7T8H0F6</accession>
<dbReference type="AlphaFoldDB" id="A0A7T8H0F6"/>
<proteinExistence type="predicted"/>
<protein>
    <submittedName>
        <fullName evidence="1">Uncharacterized protein</fullName>
    </submittedName>
</protein>
<organism evidence="1 2">
    <name type="scientific">Caligus rogercresseyi</name>
    <name type="common">Sea louse</name>
    <dbReference type="NCBI Taxonomy" id="217165"/>
    <lineage>
        <taxon>Eukaryota</taxon>
        <taxon>Metazoa</taxon>
        <taxon>Ecdysozoa</taxon>
        <taxon>Arthropoda</taxon>
        <taxon>Crustacea</taxon>
        <taxon>Multicrustacea</taxon>
        <taxon>Hexanauplia</taxon>
        <taxon>Copepoda</taxon>
        <taxon>Siphonostomatoida</taxon>
        <taxon>Caligidae</taxon>
        <taxon>Caligus</taxon>
    </lineage>
</organism>
<dbReference type="Proteomes" id="UP000595437">
    <property type="component" value="Chromosome 10"/>
</dbReference>
<gene>
    <name evidence="1" type="ORF">FKW44_015093</name>
</gene>
<feature type="non-terminal residue" evidence="1">
    <location>
        <position position="73"/>
    </location>
</feature>
<evidence type="ECO:0000313" key="1">
    <source>
        <dbReference type="EMBL" id="QQP40891.1"/>
    </source>
</evidence>
<evidence type="ECO:0000313" key="2">
    <source>
        <dbReference type="Proteomes" id="UP000595437"/>
    </source>
</evidence>
<sequence length="73" mass="8432">MKVNHIVSYTQTDSDSTMLSLQLEAYRRNAKRELSLSKTLSIDLSVLRSQECVRPRRIQDIQTGIIEPDLKIK</sequence>
<name>A0A7T8H0F6_CALRO</name>